<dbReference type="HAMAP" id="MF_02096">
    <property type="entry name" value="Nre"/>
    <property type="match status" value="1"/>
</dbReference>
<evidence type="ECO:0000313" key="4">
    <source>
        <dbReference type="EMBL" id="PUA32504.1"/>
    </source>
</evidence>
<comment type="caution">
    <text evidence="1">Lacks conserved residue(s) required for the propagation of feature annotation.</text>
</comment>
<name>A0A2R7Y4R4_9CREN</name>
<dbReference type="Proteomes" id="UP000244093">
    <property type="component" value="Unassembled WGS sequence"/>
</dbReference>
<dbReference type="InterPro" id="IPR006978">
    <property type="entry name" value="Nre_N"/>
</dbReference>
<evidence type="ECO:0000313" key="5">
    <source>
        <dbReference type="Proteomes" id="UP000244093"/>
    </source>
</evidence>
<gene>
    <name evidence="4" type="ORF">B7O98_07585</name>
</gene>
<evidence type="ECO:0000259" key="3">
    <source>
        <dbReference type="Pfam" id="PF04895"/>
    </source>
</evidence>
<reference evidence="4 5" key="1">
    <citation type="journal article" date="2018" name="Syst. Appl. Microbiol.">
        <title>A new symbiotic nanoarchaeote (Candidatus Nanoclepta minutus) and its host (Zestosphaera tikiterensis gen. nov., sp. nov.) from a New Zealand hot spring.</title>
        <authorList>
            <person name="St John E."/>
            <person name="Liu Y."/>
            <person name="Podar M."/>
            <person name="Stott M.B."/>
            <person name="Meneghin J."/>
            <person name="Chen Z."/>
            <person name="Lagutin K."/>
            <person name="Mitchell K."/>
            <person name="Reysenbach A.L."/>
        </authorList>
    </citation>
    <scope>NUCLEOTIDE SEQUENCE [LARGE SCALE GENOMIC DNA]</scope>
    <source>
        <strain evidence="4">NZ3</strain>
    </source>
</reference>
<comment type="caution">
    <text evidence="4">The sequence shown here is derived from an EMBL/GenBank/DDBJ whole genome shotgun (WGS) entry which is preliminary data.</text>
</comment>
<accession>A0A2R7Y4R4</accession>
<feature type="domain" description="Archaeal Nre N-terminal" evidence="2">
    <location>
        <begin position="16"/>
        <end position="284"/>
    </location>
</feature>
<protein>
    <recommendedName>
        <fullName evidence="1">DNA repair protein</fullName>
    </recommendedName>
</protein>
<dbReference type="AlphaFoldDB" id="A0A2R7Y4R4"/>
<evidence type="ECO:0000256" key="1">
    <source>
        <dbReference type="HAMAP-Rule" id="MF_02096"/>
    </source>
</evidence>
<comment type="function">
    <text evidence="1">Involved in DNA damage repair.</text>
</comment>
<sequence length="416" mass="47352">MFNEGVCALCRGSKYLCGLTYCPIVVKFYSELRLKPVMFKDEVGGSSPPSVFVGRYGYPKVRVGPSIPPVSGDTSDYDLPEVWVGKPLEEILSKRLSMVVGVTEVKVDDLNSKILEKIQEIALSERSVFTELKLSKLISRKPVISEEVPPLGVRVLINDLRPESNVSFGRAVEKVFNDFDMRASEAVIKLYVEGIPISRIQRVLSVGALGKKSKRRLVPTRWSITAVDDITSKHLIKKLLNYEELNEVLVYVREYMKNLFIAILLPGIWSYEWIEAWFPGSTWNVFGRVVSIEGDYEGPSGRSDYALPGGCYYAARLAAAEHLYYRIKRQAMVFLYREIYEGFNIPVGVWFVRENIRKMFEGRPMKFSDVSEAIAEVSKYTAVPIEDVVRRSRILSSYGKVRRLDYYSTFSSFKRG</sequence>
<organism evidence="4 5">
    <name type="scientific">Zestosphaera tikiterensis</name>
    <dbReference type="NCBI Taxonomy" id="1973259"/>
    <lineage>
        <taxon>Archaea</taxon>
        <taxon>Thermoproteota</taxon>
        <taxon>Thermoprotei</taxon>
        <taxon>Desulfurococcales</taxon>
        <taxon>Desulfurococcaceae</taxon>
        <taxon>Zestosphaera</taxon>
    </lineage>
</organism>
<keyword evidence="1" id="KW-0234">DNA repair</keyword>
<dbReference type="PANTHER" id="PTHR38136:SF2">
    <property type="entry name" value="DNA REPAIR PROTEIN"/>
    <property type="match status" value="1"/>
</dbReference>
<dbReference type="Pfam" id="PF04894">
    <property type="entry name" value="Nre_N"/>
    <property type="match status" value="1"/>
</dbReference>
<comment type="similarity">
    <text evidence="1">Belongs to the Nre family.</text>
</comment>
<evidence type="ECO:0000259" key="2">
    <source>
        <dbReference type="Pfam" id="PF04894"/>
    </source>
</evidence>
<dbReference type="GO" id="GO:0006281">
    <property type="term" value="P:DNA repair"/>
    <property type="evidence" value="ECO:0007669"/>
    <property type="project" value="UniProtKB-UniRule"/>
</dbReference>
<dbReference type="InterPro" id="IPR033167">
    <property type="entry name" value="Nre"/>
</dbReference>
<dbReference type="PANTHER" id="PTHR38136">
    <property type="entry name" value="DNA REPAIR PROTEIN"/>
    <property type="match status" value="1"/>
</dbReference>
<dbReference type="EMBL" id="NBVN01000004">
    <property type="protein sequence ID" value="PUA32504.1"/>
    <property type="molecule type" value="Genomic_DNA"/>
</dbReference>
<feature type="domain" description="Archaeal Nre C-terminal" evidence="3">
    <location>
        <begin position="298"/>
        <end position="407"/>
    </location>
</feature>
<dbReference type="Pfam" id="PF04895">
    <property type="entry name" value="Nre_C"/>
    <property type="match status" value="1"/>
</dbReference>
<dbReference type="InterPro" id="IPR006979">
    <property type="entry name" value="Nre_C"/>
</dbReference>
<keyword evidence="1" id="KW-0227">DNA damage</keyword>
<proteinExistence type="inferred from homology"/>